<evidence type="ECO:0000313" key="4">
    <source>
        <dbReference type="EMBL" id="RHY30850.1"/>
    </source>
</evidence>
<evidence type="ECO:0000256" key="1">
    <source>
        <dbReference type="ARBA" id="ARBA00005476"/>
    </source>
</evidence>
<dbReference type="VEuPathDB" id="FungiDB:H310_12280"/>
<dbReference type="Pfam" id="PF04571">
    <property type="entry name" value="Lipin_N"/>
    <property type="match status" value="1"/>
</dbReference>
<dbReference type="SUPFAM" id="SSF56784">
    <property type="entry name" value="HAD-like"/>
    <property type="match status" value="1"/>
</dbReference>
<dbReference type="InterPro" id="IPR026058">
    <property type="entry name" value="LIPIN"/>
</dbReference>
<dbReference type="PANTHER" id="PTHR12181">
    <property type="entry name" value="LIPIN"/>
    <property type="match status" value="1"/>
</dbReference>
<organism evidence="4 5">
    <name type="scientific">Aphanomyces invadans</name>
    <dbReference type="NCBI Taxonomy" id="157072"/>
    <lineage>
        <taxon>Eukaryota</taxon>
        <taxon>Sar</taxon>
        <taxon>Stramenopiles</taxon>
        <taxon>Oomycota</taxon>
        <taxon>Saprolegniomycetes</taxon>
        <taxon>Saprolegniales</taxon>
        <taxon>Verrucalvaceae</taxon>
        <taxon>Aphanomyces</taxon>
    </lineage>
</organism>
<evidence type="ECO:0000259" key="3">
    <source>
        <dbReference type="SMART" id="SM00775"/>
    </source>
</evidence>
<dbReference type="InterPro" id="IPR007651">
    <property type="entry name" value="Lipin_N"/>
</dbReference>
<evidence type="ECO:0000313" key="5">
    <source>
        <dbReference type="Proteomes" id="UP000285060"/>
    </source>
</evidence>
<sequence length="717" mass="78143">MAVEGRSTSSLSIQGDVLTPMKGTGKDRAAVLAPTSNNLDRTRSASAPTARRPSSDSPLSGIEKERRVSGNAIDVILVKGTDGLLYSTPWHVMFSWSSFKTNAQAGVGDTIDVYVNDRQLAHSMTLMEYGRCSFSPTDPENYLPPLSTWERFPLVLDGQPNFVRFEHVRASRTYIRTVECNLYVWGPDDFAVIADLDGTITIDDVGGHIRTLRLGQYDYIHAGSCAFFSKLHSIGARIFYLTARPINWAGGSRIHLKEARQDVDQQLPPGPVITNSLGLAGALFVEVVHKNPHVFKAGVLKQVQDTMVAAGRTSTFPVFVAGFGNRPTDIMAYTEAGVDPSCAFLIDPTSALTYAAENSPIFASYTDPRALMWLLPKIKYKVPLTYFRQIDELTAKEVDRADDIEVQQIMLQQQKFALSVHLHIDDHLELFHVVESNFNYDVMDAIVMASMASEVSLQRSPVERELVFTPSVVLVRPLALAHVVHHDPLAPPTSIVLQLTNNSVDDSISLIDVALHCPLGCANDNKAVAGIVQDPPNEVYPVTVGPGESFQVVWSVAEWGAKVSSTVMAFVTWRMEEEAGDVGGSDSDLVEELTTITSNHAILAPTSQPPSTEVQHINFHVQTMSSTTVTARWAASAPVVSGQATTGQICITNHSALPMTDVVLLLPFHSIARSSPLDLPPWSPNPDHVRLLAIATHVTAHSLSSGFVHFQASHSLG</sequence>
<dbReference type="AlphaFoldDB" id="A0A3R6VCC9"/>
<dbReference type="GO" id="GO:0008195">
    <property type="term" value="F:phosphatidate phosphatase activity"/>
    <property type="evidence" value="ECO:0007669"/>
    <property type="project" value="TreeGrafter"/>
</dbReference>
<feature type="region of interest" description="Disordered" evidence="2">
    <location>
        <begin position="1"/>
        <end position="64"/>
    </location>
</feature>
<feature type="compositionally biased region" description="Polar residues" evidence="2">
    <location>
        <begin position="1"/>
        <end position="13"/>
    </location>
</feature>
<dbReference type="InterPro" id="IPR036412">
    <property type="entry name" value="HAD-like_sf"/>
</dbReference>
<reference evidence="4 5" key="1">
    <citation type="submission" date="2018-08" db="EMBL/GenBank/DDBJ databases">
        <title>Aphanomyces genome sequencing and annotation.</title>
        <authorList>
            <person name="Minardi D."/>
            <person name="Oidtmann B."/>
            <person name="Van Der Giezen M."/>
            <person name="Studholme D.J."/>
        </authorList>
    </citation>
    <scope>NUCLEOTIDE SEQUENCE [LARGE SCALE GENOMIC DNA]</scope>
    <source>
        <strain evidence="4 5">NJM0002</strain>
    </source>
</reference>
<evidence type="ECO:0000256" key="2">
    <source>
        <dbReference type="SAM" id="MobiDB-lite"/>
    </source>
</evidence>
<dbReference type="EMBL" id="QUSY01000269">
    <property type="protein sequence ID" value="RHY30850.1"/>
    <property type="molecule type" value="Genomic_DNA"/>
</dbReference>
<protein>
    <recommendedName>
        <fullName evidence="3">LNS2/PITP domain-containing protein</fullName>
    </recommendedName>
</protein>
<dbReference type="Pfam" id="PF08235">
    <property type="entry name" value="LNS2"/>
    <property type="match status" value="1"/>
</dbReference>
<feature type="compositionally biased region" description="Low complexity" evidence="2">
    <location>
        <begin position="44"/>
        <end position="58"/>
    </location>
</feature>
<proteinExistence type="inferred from homology"/>
<dbReference type="InterPro" id="IPR013209">
    <property type="entry name" value="LNS2"/>
</dbReference>
<accession>A0A3R6VCC9</accession>
<comment type="caution">
    <text evidence="4">The sequence shown here is derived from an EMBL/GenBank/DDBJ whole genome shotgun (WGS) entry which is preliminary data.</text>
</comment>
<feature type="domain" description="LNS2/PITP" evidence="3">
    <location>
        <begin position="191"/>
        <end position="355"/>
    </location>
</feature>
<dbReference type="PANTHER" id="PTHR12181:SF12">
    <property type="entry name" value="PHOSPHATIDATE PHOSPHATASE"/>
    <property type="match status" value="1"/>
</dbReference>
<name>A0A3R6VCC9_9STRA</name>
<dbReference type="SMART" id="SM00775">
    <property type="entry name" value="LNS2"/>
    <property type="match status" value="1"/>
</dbReference>
<comment type="similarity">
    <text evidence="1">Belongs to the lipin family.</text>
</comment>
<gene>
    <name evidence="4" type="ORF">DYB32_003970</name>
</gene>
<dbReference type="VEuPathDB" id="FungiDB:H310_12281"/>
<dbReference type="InterPro" id="IPR031315">
    <property type="entry name" value="LNS2/PITP"/>
</dbReference>
<keyword evidence="5" id="KW-1185">Reference proteome</keyword>
<dbReference type="Proteomes" id="UP000285060">
    <property type="component" value="Unassembled WGS sequence"/>
</dbReference>